<dbReference type="STRING" id="1798543.A2898_00920"/>
<dbReference type="InterPro" id="IPR003509">
    <property type="entry name" value="UPF0102_YraN-like"/>
</dbReference>
<proteinExistence type="inferred from homology"/>
<dbReference type="PANTHER" id="PTHR34039">
    <property type="entry name" value="UPF0102 PROTEIN YRAN"/>
    <property type="match status" value="1"/>
</dbReference>
<evidence type="ECO:0000256" key="2">
    <source>
        <dbReference type="HAMAP-Rule" id="MF_00048"/>
    </source>
</evidence>
<dbReference type="SUPFAM" id="SSF52980">
    <property type="entry name" value="Restriction endonuclease-like"/>
    <property type="match status" value="1"/>
</dbReference>
<dbReference type="Proteomes" id="UP000179164">
    <property type="component" value="Unassembled WGS sequence"/>
</dbReference>
<dbReference type="Gene3D" id="3.40.1350.10">
    <property type="match status" value="1"/>
</dbReference>
<evidence type="ECO:0000313" key="4">
    <source>
        <dbReference type="Proteomes" id="UP000179164"/>
    </source>
</evidence>
<dbReference type="Pfam" id="PF02021">
    <property type="entry name" value="UPF0102"/>
    <property type="match status" value="1"/>
</dbReference>
<evidence type="ECO:0000256" key="1">
    <source>
        <dbReference type="ARBA" id="ARBA00006738"/>
    </source>
</evidence>
<accession>A0A1G2B623</accession>
<dbReference type="InterPro" id="IPR011335">
    <property type="entry name" value="Restrct_endonuc-II-like"/>
</dbReference>
<comment type="caution">
    <text evidence="3">The sequence shown here is derived from an EMBL/GenBank/DDBJ whole genome shotgun (WGS) entry which is preliminary data.</text>
</comment>
<protein>
    <recommendedName>
        <fullName evidence="2">UPF0102 protein A2898_00920</fullName>
    </recommendedName>
</protein>
<gene>
    <name evidence="3" type="ORF">A2898_00920</name>
</gene>
<dbReference type="InterPro" id="IPR011856">
    <property type="entry name" value="tRNA_endonuc-like_dom_sf"/>
</dbReference>
<dbReference type="AlphaFoldDB" id="A0A1G2B623"/>
<comment type="similarity">
    <text evidence="1 2">Belongs to the UPF0102 family.</text>
</comment>
<dbReference type="HAMAP" id="MF_00048">
    <property type="entry name" value="UPF0102"/>
    <property type="match status" value="1"/>
</dbReference>
<organism evidence="3 4">
    <name type="scientific">Candidatus Kerfeldbacteria bacterium RIFCSPLOWO2_01_FULL_48_11</name>
    <dbReference type="NCBI Taxonomy" id="1798543"/>
    <lineage>
        <taxon>Bacteria</taxon>
        <taxon>Candidatus Kerfeldiibacteriota</taxon>
    </lineage>
</organism>
<dbReference type="PANTHER" id="PTHR34039:SF1">
    <property type="entry name" value="UPF0102 PROTEIN YRAN"/>
    <property type="match status" value="1"/>
</dbReference>
<reference evidence="3 4" key="1">
    <citation type="journal article" date="2016" name="Nat. Commun.">
        <title>Thousands of microbial genomes shed light on interconnected biogeochemical processes in an aquifer system.</title>
        <authorList>
            <person name="Anantharaman K."/>
            <person name="Brown C.T."/>
            <person name="Hug L.A."/>
            <person name="Sharon I."/>
            <person name="Castelle C.J."/>
            <person name="Probst A.J."/>
            <person name="Thomas B.C."/>
            <person name="Singh A."/>
            <person name="Wilkins M.J."/>
            <person name="Karaoz U."/>
            <person name="Brodie E.L."/>
            <person name="Williams K.H."/>
            <person name="Hubbard S.S."/>
            <person name="Banfield J.F."/>
        </authorList>
    </citation>
    <scope>NUCLEOTIDE SEQUENCE [LARGE SCALE GENOMIC DNA]</scope>
</reference>
<dbReference type="GO" id="GO:0003676">
    <property type="term" value="F:nucleic acid binding"/>
    <property type="evidence" value="ECO:0007669"/>
    <property type="project" value="InterPro"/>
</dbReference>
<dbReference type="EMBL" id="MHKE01000005">
    <property type="protein sequence ID" value="OGY84654.1"/>
    <property type="molecule type" value="Genomic_DNA"/>
</dbReference>
<sequence>MRLATRSASLPTCETYYQALGRIGERIAFDFVRQHGYEVVDQHVTAREGELDLIALDQGEFVFIEVKTRRSRLFGEPEYALTPFKLQRIRRAIAKYVQRHGIINQPYRLDCICIVISHFRSDVRHYIGCG</sequence>
<evidence type="ECO:0000313" key="3">
    <source>
        <dbReference type="EMBL" id="OGY84654.1"/>
    </source>
</evidence>
<name>A0A1G2B623_9BACT</name>
<dbReference type="CDD" id="cd20736">
    <property type="entry name" value="PoNe_Nuclease"/>
    <property type="match status" value="1"/>
</dbReference>